<protein>
    <submittedName>
        <fullName evidence="2">DUF262 domain-containing protein</fullName>
    </submittedName>
</protein>
<keyword evidence="3" id="KW-1185">Reference proteome</keyword>
<organism evidence="2 3">
    <name type="scientific">Paraclostridium tenue</name>
    <dbReference type="NCBI Taxonomy" id="1737"/>
    <lineage>
        <taxon>Bacteria</taxon>
        <taxon>Bacillati</taxon>
        <taxon>Bacillota</taxon>
        <taxon>Clostridia</taxon>
        <taxon>Peptostreptococcales</taxon>
        <taxon>Peptostreptococcaceae</taxon>
        <taxon>Paraclostridium</taxon>
    </lineage>
</organism>
<dbReference type="EMBL" id="BAAACP010000011">
    <property type="protein sequence ID" value="GAA0864792.1"/>
    <property type="molecule type" value="Genomic_DNA"/>
</dbReference>
<comment type="caution">
    <text evidence="2">The sequence shown here is derived from an EMBL/GenBank/DDBJ whole genome shotgun (WGS) entry which is preliminary data.</text>
</comment>
<dbReference type="Proteomes" id="UP001400965">
    <property type="component" value="Unassembled WGS sequence"/>
</dbReference>
<gene>
    <name evidence="2" type="ORF">GCM10008917_19660</name>
</gene>
<name>A0ABP3XGQ7_9FIRM</name>
<dbReference type="PANTHER" id="PTHR37292:SF2">
    <property type="entry name" value="DUF262 DOMAIN-CONTAINING PROTEIN"/>
    <property type="match status" value="1"/>
</dbReference>
<evidence type="ECO:0000313" key="3">
    <source>
        <dbReference type="Proteomes" id="UP001400965"/>
    </source>
</evidence>
<reference evidence="3" key="1">
    <citation type="journal article" date="2019" name="Int. J. Syst. Evol. Microbiol.">
        <title>The Global Catalogue of Microorganisms (GCM) 10K type strain sequencing project: providing services to taxonomists for standard genome sequencing and annotation.</title>
        <authorList>
            <consortium name="The Broad Institute Genomics Platform"/>
            <consortium name="The Broad Institute Genome Sequencing Center for Infectious Disease"/>
            <person name="Wu L."/>
            <person name="Ma J."/>
        </authorList>
    </citation>
    <scope>NUCLEOTIDE SEQUENCE [LARGE SCALE GENOMIC DNA]</scope>
    <source>
        <strain evidence="3">JCM 6486</strain>
    </source>
</reference>
<dbReference type="InterPro" id="IPR004919">
    <property type="entry name" value="GmrSD_N"/>
</dbReference>
<accession>A0ABP3XGQ7</accession>
<proteinExistence type="predicted"/>
<dbReference type="RefSeq" id="WP_346045466.1">
    <property type="nucleotide sequence ID" value="NZ_BAAACP010000011.1"/>
</dbReference>
<sequence>MSSSFKKPITIKEAIDNIHSREYLLPAIQRKFTWTSTQIEMLFDSILRGYPINSFMFWSVESEEIKCNYKFYEFLNKYREFFHENNIDIDTAGINNFKAVIDGQQRLTSLYIGLHGSYAYKMPRKWWKDDEDSLPTRKLYLNIGKLVNQEYDTQKLYDFRFLSERDLDKYSNDKNYIWFEVRTILRLNSKEKVEEYIKNQNLQENAYAYDVLFNLFRKIHEDKLINYYLEEEQEPDKVLEIFIRTNSGGTPLHFSDLLMSIASANWKKIDARKEIDDLVTKVNSIGRPGFIINKDFILKTCLVLFTKDIRFQLKNFGHDNVKIFEDNWFEIKNSIISAFELVERIGFNDKTFRAKNAAIPIIYYIYYNNLSSKITSATYDKEDKSNIRKWLNLTFIKSIFGGQPDRVLVTIRRILEKNLGNKFPLEEIIDKFKNDPSKNYSMEDDLIEGLLNSQYESNETFYILSLLYPNLDYYNQDFHKDHMHPASVFNNENKLKKIIPSNSLEFARDKNNWNSILNLQLINGRLNESKQDKSLKQWALENNILNEDLYVDSEIELDIEYFEKFIRNRKEKLKNKIRSLV</sequence>
<feature type="domain" description="GmrSD restriction endonucleases N-terminal" evidence="1">
    <location>
        <begin position="11"/>
        <end position="261"/>
    </location>
</feature>
<evidence type="ECO:0000313" key="2">
    <source>
        <dbReference type="EMBL" id="GAA0864792.1"/>
    </source>
</evidence>
<dbReference type="Pfam" id="PF03235">
    <property type="entry name" value="GmrSD_N"/>
    <property type="match status" value="1"/>
</dbReference>
<evidence type="ECO:0000259" key="1">
    <source>
        <dbReference type="Pfam" id="PF03235"/>
    </source>
</evidence>
<dbReference type="PANTHER" id="PTHR37292">
    <property type="entry name" value="VNG6097C"/>
    <property type="match status" value="1"/>
</dbReference>